<evidence type="ECO:0000256" key="1">
    <source>
        <dbReference type="SAM" id="MobiDB-lite"/>
    </source>
</evidence>
<dbReference type="OrthoDB" id="5190489at2"/>
<dbReference type="Proteomes" id="UP000237752">
    <property type="component" value="Unassembled WGS sequence"/>
</dbReference>
<organism evidence="2 3">
    <name type="scientific">Antricoccus suffuscus</name>
    <dbReference type="NCBI Taxonomy" id="1629062"/>
    <lineage>
        <taxon>Bacteria</taxon>
        <taxon>Bacillati</taxon>
        <taxon>Actinomycetota</taxon>
        <taxon>Actinomycetes</taxon>
        <taxon>Geodermatophilales</taxon>
        <taxon>Antricoccaceae</taxon>
        <taxon>Antricoccus</taxon>
    </lineage>
</organism>
<comment type="caution">
    <text evidence="2">The sequence shown here is derived from an EMBL/GenBank/DDBJ whole genome shotgun (WGS) entry which is preliminary data.</text>
</comment>
<dbReference type="InterPro" id="IPR025329">
    <property type="entry name" value="DUF4235"/>
</dbReference>
<feature type="region of interest" description="Disordered" evidence="1">
    <location>
        <begin position="26"/>
        <end position="64"/>
    </location>
</feature>
<sequence>MAGLGSKVVSAIIAIPVQSFISKKMEASWRSATGTEPPSSKRHKEQLKAKKKALKNDEEPPTVEEPGVVDALMWAALTAMSVIAVRVIAERSAEEVSRWVTGKNPPSEKRDAVHGAGDAGETAGLTMNKKVLK</sequence>
<dbReference type="AlphaFoldDB" id="A0A2T1A0V6"/>
<feature type="region of interest" description="Disordered" evidence="1">
    <location>
        <begin position="95"/>
        <end position="133"/>
    </location>
</feature>
<dbReference type="EMBL" id="PVUE01000007">
    <property type="protein sequence ID" value="PRZ41958.1"/>
    <property type="molecule type" value="Genomic_DNA"/>
</dbReference>
<protein>
    <recommendedName>
        <fullName evidence="4">DUF4235 domain-containing protein</fullName>
    </recommendedName>
</protein>
<evidence type="ECO:0000313" key="2">
    <source>
        <dbReference type="EMBL" id="PRZ41958.1"/>
    </source>
</evidence>
<name>A0A2T1A0V6_9ACTN</name>
<reference evidence="2 3" key="1">
    <citation type="submission" date="2018-03" db="EMBL/GenBank/DDBJ databases">
        <title>Genomic Encyclopedia of Archaeal and Bacterial Type Strains, Phase II (KMG-II): from individual species to whole genera.</title>
        <authorList>
            <person name="Goeker M."/>
        </authorList>
    </citation>
    <scope>NUCLEOTIDE SEQUENCE [LARGE SCALE GENOMIC DNA]</scope>
    <source>
        <strain evidence="2 3">DSM 100065</strain>
    </source>
</reference>
<feature type="compositionally biased region" description="Basic residues" evidence="1">
    <location>
        <begin position="40"/>
        <end position="53"/>
    </location>
</feature>
<evidence type="ECO:0008006" key="4">
    <source>
        <dbReference type="Google" id="ProtNLM"/>
    </source>
</evidence>
<proteinExistence type="predicted"/>
<keyword evidence="3" id="KW-1185">Reference proteome</keyword>
<dbReference type="RefSeq" id="WP_146135350.1">
    <property type="nucleotide sequence ID" value="NZ_PVUE01000007.1"/>
</dbReference>
<gene>
    <name evidence="2" type="ORF">CLV47_10785</name>
</gene>
<dbReference type="Pfam" id="PF14019">
    <property type="entry name" value="DUF4235"/>
    <property type="match status" value="1"/>
</dbReference>
<accession>A0A2T1A0V6</accession>
<evidence type="ECO:0000313" key="3">
    <source>
        <dbReference type="Proteomes" id="UP000237752"/>
    </source>
</evidence>